<feature type="domain" description="PKD/Chitinase" evidence="7">
    <location>
        <begin position="266"/>
        <end position="358"/>
    </location>
</feature>
<evidence type="ECO:0000256" key="1">
    <source>
        <dbReference type="ARBA" id="ARBA00004370"/>
    </source>
</evidence>
<comment type="caution">
    <text evidence="8">The sequence shown here is derived from an EMBL/GenBank/DDBJ whole genome shotgun (WGS) entry which is preliminary data.</text>
</comment>
<dbReference type="InterPro" id="IPR029865">
    <property type="entry name" value="KIAA0319-like"/>
</dbReference>
<evidence type="ECO:0000313" key="8">
    <source>
        <dbReference type="EMBL" id="RZS72495.1"/>
    </source>
</evidence>
<evidence type="ECO:0000256" key="6">
    <source>
        <dbReference type="SAM" id="SignalP"/>
    </source>
</evidence>
<dbReference type="RefSeq" id="WP_130542907.1">
    <property type="nucleotide sequence ID" value="NZ_CP042431.1"/>
</dbReference>
<feature type="signal peptide" evidence="6">
    <location>
        <begin position="1"/>
        <end position="19"/>
    </location>
</feature>
<keyword evidence="3" id="KW-1133">Transmembrane helix</keyword>
<evidence type="ECO:0000259" key="7">
    <source>
        <dbReference type="SMART" id="SM00089"/>
    </source>
</evidence>
<dbReference type="EMBL" id="SGXA01000002">
    <property type="protein sequence ID" value="RZS72495.1"/>
    <property type="molecule type" value="Genomic_DNA"/>
</dbReference>
<dbReference type="Proteomes" id="UP000293874">
    <property type="component" value="Unassembled WGS sequence"/>
</dbReference>
<protein>
    <submittedName>
        <fullName evidence="8">Putative secreted protein (Por secretion system target)</fullName>
    </submittedName>
</protein>
<dbReference type="InterPro" id="IPR026444">
    <property type="entry name" value="Secre_tail"/>
</dbReference>
<feature type="domain" description="PKD/Chitinase" evidence="7">
    <location>
        <begin position="367"/>
        <end position="456"/>
    </location>
</feature>
<dbReference type="PANTHER" id="PTHR46182">
    <property type="entry name" value="FI19480P1"/>
    <property type="match status" value="1"/>
</dbReference>
<evidence type="ECO:0000256" key="2">
    <source>
        <dbReference type="ARBA" id="ARBA00022692"/>
    </source>
</evidence>
<feature type="domain" description="PKD/Chitinase" evidence="7">
    <location>
        <begin position="464"/>
        <end position="553"/>
    </location>
</feature>
<feature type="domain" description="PKD/Chitinase" evidence="7">
    <location>
        <begin position="665"/>
        <end position="754"/>
    </location>
</feature>
<evidence type="ECO:0000313" key="9">
    <source>
        <dbReference type="Proteomes" id="UP000293874"/>
    </source>
</evidence>
<dbReference type="Gene3D" id="3.40.50.1820">
    <property type="entry name" value="alpha/beta hydrolase"/>
    <property type="match status" value="1"/>
</dbReference>
<dbReference type="OrthoDB" id="9805017at2"/>
<feature type="chain" id="PRO_5020308105" evidence="6">
    <location>
        <begin position="20"/>
        <end position="965"/>
    </location>
</feature>
<name>A0A4Q7MUE9_9BACT</name>
<dbReference type="SUPFAM" id="SSF49299">
    <property type="entry name" value="PKD domain"/>
    <property type="match status" value="2"/>
</dbReference>
<proteinExistence type="predicted"/>
<dbReference type="PANTHER" id="PTHR46182:SF2">
    <property type="entry name" value="FI19480P1"/>
    <property type="match status" value="1"/>
</dbReference>
<dbReference type="GO" id="GO:0016020">
    <property type="term" value="C:membrane"/>
    <property type="evidence" value="ECO:0007669"/>
    <property type="project" value="UniProtKB-SubCell"/>
</dbReference>
<organism evidence="8 9">
    <name type="scientific">Pseudobacter ginsenosidimutans</name>
    <dbReference type="NCBI Taxonomy" id="661488"/>
    <lineage>
        <taxon>Bacteria</taxon>
        <taxon>Pseudomonadati</taxon>
        <taxon>Bacteroidota</taxon>
        <taxon>Chitinophagia</taxon>
        <taxon>Chitinophagales</taxon>
        <taxon>Chitinophagaceae</taxon>
        <taxon>Pseudobacter</taxon>
    </lineage>
</organism>
<dbReference type="Pfam" id="PF22352">
    <property type="entry name" value="K319L-like_PKD"/>
    <property type="match status" value="6"/>
</dbReference>
<reference evidence="8 9" key="1">
    <citation type="submission" date="2019-02" db="EMBL/GenBank/DDBJ databases">
        <title>Genomic Encyclopedia of Type Strains, Phase IV (KMG-IV): sequencing the most valuable type-strain genomes for metagenomic binning, comparative biology and taxonomic classification.</title>
        <authorList>
            <person name="Goeker M."/>
        </authorList>
    </citation>
    <scope>NUCLEOTIDE SEQUENCE [LARGE SCALE GENOMIC DNA]</scope>
    <source>
        <strain evidence="8 9">DSM 18116</strain>
    </source>
</reference>
<evidence type="ECO:0000256" key="4">
    <source>
        <dbReference type="ARBA" id="ARBA00023136"/>
    </source>
</evidence>
<dbReference type="FunFam" id="2.60.40.10:FF:000061">
    <property type="entry name" value="Dyslexia-associated protein KIAA0319 homolog"/>
    <property type="match status" value="1"/>
</dbReference>
<evidence type="ECO:0000256" key="5">
    <source>
        <dbReference type="ARBA" id="ARBA00023180"/>
    </source>
</evidence>
<dbReference type="SUPFAM" id="SSF53474">
    <property type="entry name" value="alpha/beta-Hydrolases"/>
    <property type="match status" value="1"/>
</dbReference>
<dbReference type="InterPro" id="IPR013783">
    <property type="entry name" value="Ig-like_fold"/>
</dbReference>
<dbReference type="SMART" id="SM00089">
    <property type="entry name" value="PKD"/>
    <property type="match status" value="4"/>
</dbReference>
<keyword evidence="9" id="KW-1185">Reference proteome</keyword>
<accession>A0A4Q7MUE9</accession>
<dbReference type="InterPro" id="IPR029058">
    <property type="entry name" value="AB_hydrolase_fold"/>
</dbReference>
<dbReference type="NCBIfam" id="TIGR04183">
    <property type="entry name" value="Por_Secre_tail"/>
    <property type="match status" value="1"/>
</dbReference>
<keyword evidence="6" id="KW-0732">Signal</keyword>
<keyword evidence="5" id="KW-0325">Glycoprotein</keyword>
<comment type="subcellular location">
    <subcellularLocation>
        <location evidence="1">Membrane</location>
    </subcellularLocation>
</comment>
<dbReference type="AlphaFoldDB" id="A0A4Q7MUE9"/>
<dbReference type="Pfam" id="PF18962">
    <property type="entry name" value="Por_Secre_tail"/>
    <property type="match status" value="1"/>
</dbReference>
<keyword evidence="4" id="KW-0472">Membrane</keyword>
<keyword evidence="2" id="KW-0812">Transmembrane</keyword>
<dbReference type="InterPro" id="IPR022409">
    <property type="entry name" value="PKD/Chitinase_dom"/>
</dbReference>
<evidence type="ECO:0000256" key="3">
    <source>
        <dbReference type="ARBA" id="ARBA00022989"/>
    </source>
</evidence>
<gene>
    <name evidence="8" type="ORF">EV199_4416</name>
</gene>
<dbReference type="GO" id="GO:0031410">
    <property type="term" value="C:cytoplasmic vesicle"/>
    <property type="evidence" value="ECO:0007669"/>
    <property type="project" value="TreeGrafter"/>
</dbReference>
<sequence>MRNFLLCLLGILITMSAAAQHEPKGITAKNGEYIGFYQFLPPDYNKDTKTHPLIIFLHGAGEKGDGTTQLKNACWNGLPREIDEGSTMTFTWNGKTESFIVLTPQLNSKYGWWQNWYVDDLIDYATKNLRIDPNRIILTGLSMGGGGTWQYAGTSLANAKKLAAIGISCGACTNATWSNMTNANLPIWAFHAEDDKSSAPATCTKGAIQSINALNPAVKPYFTLWPNGDHWIWTRVYNTKYEYNNPNIYEWFLAQNKSLPVNVRPVANAGGNQSITTGTAQVTLNAGASTDKDGKLLRFIWSKVSGPSFGTISTPVSTNGVTTVTNLTQAGTYVYEVKVVDDRADWTTAQVTITVTDGPAGGNQNPVARAGNDITIKAPANSITLNGSTSSDPDGSITAYNWTKVSGPAAGTIAAPNSASTAVSGLTEGIYVFRLKVTDNKGATATDDITVTVSKADDKPTAWIVDAGADRTITLPANSATLDGSNSSDPAGPLQQFEWVKISGPAQFTIANSKVQSTTVSNLAAGTYGFKFTAWSNSWQPKSDTVYITVKDAPVTSPDKPVVANAGADVTITLPTNSTTLNGSASVNPTGNVIKQYQWRKLTGPTQYTIANPKAAVTAVNNLAAGSYTFELMVWNHNWEPRADTVKVTVNQGSGGNPGTGDVVKANAGADITIATPASTATLNGSASSDPAGVIKEYKWRKISGPASSTIVNPAAPVTSVTGLTAGVYAFELMVWGHNWVPRADTVQVIVRSSTGNTGDAKAGLANAGPDIAITLPANSASLNGSASKDPLGQIREYKWRKISGPSQFSIGNPAAVITPISNLVEGIYSFELMVWGKDWVPRADTVLVIVSSVAKTAVQSVNTETQLMAVAAEVKETGATADKLKVYPNPAVSMINVETTSKESGNAQLKIYNSSGSLIRRISFQQQQSVQVQQVPVSDLKPGVYNVEILINNKTTLVSRFIKQ</sequence>
<dbReference type="InterPro" id="IPR035986">
    <property type="entry name" value="PKD_dom_sf"/>
</dbReference>
<dbReference type="Gene3D" id="2.60.40.10">
    <property type="entry name" value="Immunoglobulins"/>
    <property type="match status" value="6"/>
</dbReference>